<protein>
    <submittedName>
        <fullName evidence="1">Uncharacterized protein</fullName>
    </submittedName>
</protein>
<comment type="caution">
    <text evidence="1">The sequence shown here is derived from an EMBL/GenBank/DDBJ whole genome shotgun (WGS) entry which is preliminary data.</text>
</comment>
<dbReference type="Proteomes" id="UP000828048">
    <property type="component" value="Chromosome 1"/>
</dbReference>
<proteinExistence type="predicted"/>
<evidence type="ECO:0000313" key="1">
    <source>
        <dbReference type="EMBL" id="KAH7842421.1"/>
    </source>
</evidence>
<reference evidence="1 2" key="1">
    <citation type="journal article" date="2021" name="Hortic Res">
        <title>High-quality reference genome and annotation aids understanding of berry development for evergreen blueberry (Vaccinium darrowii).</title>
        <authorList>
            <person name="Yu J."/>
            <person name="Hulse-Kemp A.M."/>
            <person name="Babiker E."/>
            <person name="Staton M."/>
        </authorList>
    </citation>
    <scope>NUCLEOTIDE SEQUENCE [LARGE SCALE GENOMIC DNA]</scope>
    <source>
        <strain evidence="2">cv. NJ 8807/NJ 8810</strain>
        <tissue evidence="1">Young leaf</tissue>
    </source>
</reference>
<evidence type="ECO:0000313" key="2">
    <source>
        <dbReference type="Proteomes" id="UP000828048"/>
    </source>
</evidence>
<gene>
    <name evidence="1" type="ORF">Vadar_005105</name>
</gene>
<name>A0ACB7XNA5_9ERIC</name>
<accession>A0ACB7XNA5</accession>
<sequence length="963" mass="108786">MSTAPPSFTSLSIPLQDPEFSQTQIANNSTLLDDKVNHQQQTESQSQSPQTQTLDSPDPQNPEKSQLNPTQNQQQEGHKEDPLIVDQTEEQIEKSGMSKSGISSLSPSPLIIPPVTDQDPNPRTLTSPTSLSRRPNKRKKGGPKKQKAIEKKVQTLIENLKPIPFKPSKNLNFSKHEKLLKRLGLWDFVHIEFDRDVRVDLIAQLIANYEARASYVNGFRVAVNRADLGRAFKLPVKKEKGGSVLSEVVDLDSEAVATDESIGFIDDFVSNWLLLHEDTWILPGEVVNWTKAVKDGHPEKVDWAGLIWFMVEKELNQGDKLKECYYASHLQYLIRSQREELFLEENREDVGVEVKEEEDGGDVEMWQESKGEAEVELKEEHDGGEVKMVQEPKVETVVDAKKEEVDDIIKMGEEHIVEAGVEVKEEEDDSGEVKTGKEPMAEVGVYVKEEEDGGKVTTGKEPMVDIGVDVKEDEGGSEVKVGKEPMIEAGVDVKEEVNLGEEPAVEAGVDVKEEVHLGEEPVVEAGLDVKEEVNAGEEPMVEAGLEMKGEEDGGDELKMGGFDDFQGQHSEGNVMGEELNVELTLGKEVAEMEEQDEDVKEGDMMDVEDSEADEQGQWLLDGKNSAGDHFLQRCNIEANMFMDGDEERKPEEEEDEVDEEEEEEPEDDDFNLMSQGNTLEGNILTGNLLQGMETTQMPFSLTETHGTSGGPSIFGHGSKREMVHEDDISHKRFRSDGPWSHKSSDFEMCMEEMQHWMGKARMVYQAKEHAFEDSNMNQQLLLSELQRRDDMIEHLQKTKRDEIQKKDGEIFRLERELYLMGSLLDGYRKAVKETQKAFSEYRQQCQLPEEPVYKDAGPGGLVLSTMELEKRRQKREEEEKLVRIVIEQKVKEFEEDVFSKIEEKMKVHLNEVLKLDKRLMDSAHEFKLLKELSAKPKVSVTSECAPVETTPVETTPKADVVDM</sequence>
<keyword evidence="2" id="KW-1185">Reference proteome</keyword>
<dbReference type="EMBL" id="CM037151">
    <property type="protein sequence ID" value="KAH7842421.1"/>
    <property type="molecule type" value="Genomic_DNA"/>
</dbReference>
<organism evidence="1 2">
    <name type="scientific">Vaccinium darrowii</name>
    <dbReference type="NCBI Taxonomy" id="229202"/>
    <lineage>
        <taxon>Eukaryota</taxon>
        <taxon>Viridiplantae</taxon>
        <taxon>Streptophyta</taxon>
        <taxon>Embryophyta</taxon>
        <taxon>Tracheophyta</taxon>
        <taxon>Spermatophyta</taxon>
        <taxon>Magnoliopsida</taxon>
        <taxon>eudicotyledons</taxon>
        <taxon>Gunneridae</taxon>
        <taxon>Pentapetalae</taxon>
        <taxon>asterids</taxon>
        <taxon>Ericales</taxon>
        <taxon>Ericaceae</taxon>
        <taxon>Vaccinioideae</taxon>
        <taxon>Vaccinieae</taxon>
        <taxon>Vaccinium</taxon>
    </lineage>
</organism>